<accession>A0A940Y685</accession>
<keyword evidence="5" id="KW-1185">Reference proteome</keyword>
<evidence type="ECO:0000313" key="4">
    <source>
        <dbReference type="EMBL" id="MBQ0853912.1"/>
    </source>
</evidence>
<proteinExistence type="predicted"/>
<keyword evidence="1" id="KW-0547">Nucleotide-binding</keyword>
<dbReference type="SMART" id="SM00382">
    <property type="entry name" value="AAA"/>
    <property type="match status" value="1"/>
</dbReference>
<dbReference type="InterPro" id="IPR027417">
    <property type="entry name" value="P-loop_NTPase"/>
</dbReference>
<dbReference type="GO" id="GO:0004016">
    <property type="term" value="F:adenylate cyclase activity"/>
    <property type="evidence" value="ECO:0007669"/>
    <property type="project" value="TreeGrafter"/>
</dbReference>
<dbReference type="PROSITE" id="PS00622">
    <property type="entry name" value="HTH_LUXR_1"/>
    <property type="match status" value="1"/>
</dbReference>
<dbReference type="GO" id="GO:0003677">
    <property type="term" value="F:DNA binding"/>
    <property type="evidence" value="ECO:0007669"/>
    <property type="project" value="InterPro"/>
</dbReference>
<dbReference type="InterPro" id="IPR000792">
    <property type="entry name" value="Tscrpt_reg_LuxR_C"/>
</dbReference>
<reference evidence="4 5" key="1">
    <citation type="submission" date="2021-04" db="EMBL/GenBank/DDBJ databases">
        <authorList>
            <person name="Tang X."/>
            <person name="Zhou X."/>
            <person name="Chen X."/>
            <person name="Cernava T."/>
            <person name="Zhang C."/>
        </authorList>
    </citation>
    <scope>NUCLEOTIDE SEQUENCE [LARGE SCALE GENOMIC DNA]</scope>
    <source>
        <strain evidence="4 5">BH-SS-21</strain>
    </source>
</reference>
<feature type="domain" description="HTH luxR-type" evidence="3">
    <location>
        <begin position="850"/>
        <end position="915"/>
    </location>
</feature>
<dbReference type="InterPro" id="IPR016032">
    <property type="entry name" value="Sig_transdc_resp-reg_C-effctor"/>
</dbReference>
<keyword evidence="2" id="KW-0067">ATP-binding</keyword>
<organism evidence="4 5">
    <name type="scientific">Streptomyces liliiviolaceus</name>
    <dbReference type="NCBI Taxonomy" id="2823109"/>
    <lineage>
        <taxon>Bacteria</taxon>
        <taxon>Bacillati</taxon>
        <taxon>Actinomycetota</taxon>
        <taxon>Actinomycetes</taxon>
        <taxon>Kitasatosporales</taxon>
        <taxon>Streptomycetaceae</taxon>
        <taxon>Streptomyces</taxon>
    </lineage>
</organism>
<dbReference type="PANTHER" id="PTHR16305:SF35">
    <property type="entry name" value="TRANSCRIPTIONAL ACTIVATOR DOMAIN"/>
    <property type="match status" value="1"/>
</dbReference>
<dbReference type="Gene3D" id="3.40.50.300">
    <property type="entry name" value="P-loop containing nucleotide triphosphate hydrolases"/>
    <property type="match status" value="1"/>
</dbReference>
<dbReference type="Pfam" id="PF13191">
    <property type="entry name" value="AAA_16"/>
    <property type="match status" value="1"/>
</dbReference>
<dbReference type="GO" id="GO:0005737">
    <property type="term" value="C:cytoplasm"/>
    <property type="evidence" value="ECO:0007669"/>
    <property type="project" value="TreeGrafter"/>
</dbReference>
<dbReference type="InterPro" id="IPR036388">
    <property type="entry name" value="WH-like_DNA-bd_sf"/>
</dbReference>
<dbReference type="PRINTS" id="PR00038">
    <property type="entry name" value="HTHLUXR"/>
</dbReference>
<dbReference type="InterPro" id="IPR003593">
    <property type="entry name" value="AAA+_ATPase"/>
</dbReference>
<comment type="caution">
    <text evidence="4">The sequence shown here is derived from an EMBL/GenBank/DDBJ whole genome shotgun (WGS) entry which is preliminary data.</text>
</comment>
<dbReference type="InterPro" id="IPR041664">
    <property type="entry name" value="AAA_16"/>
</dbReference>
<name>A0A940Y685_9ACTN</name>
<dbReference type="EMBL" id="JAGPYQ010000002">
    <property type="protein sequence ID" value="MBQ0853912.1"/>
    <property type="molecule type" value="Genomic_DNA"/>
</dbReference>
<evidence type="ECO:0000256" key="2">
    <source>
        <dbReference type="ARBA" id="ARBA00022840"/>
    </source>
</evidence>
<dbReference type="Proteomes" id="UP000677413">
    <property type="component" value="Unassembled WGS sequence"/>
</dbReference>
<dbReference type="Gene3D" id="1.10.10.10">
    <property type="entry name" value="Winged helix-like DNA-binding domain superfamily/Winged helix DNA-binding domain"/>
    <property type="match status" value="1"/>
</dbReference>
<dbReference type="GO" id="GO:0005524">
    <property type="term" value="F:ATP binding"/>
    <property type="evidence" value="ECO:0007669"/>
    <property type="project" value="UniProtKB-KW"/>
</dbReference>
<sequence length="923" mass="98138">MVASHPHDLFGREKETGCLHEKIGALRNGGGAVLLRGEPGIGKTALLEWAASHASENGVRVLGAVGVESEALLPFAGLHQLVYPVRSFVARLPAARRDVLEGALGVRGSTVPNDPFPVALSALDLLARAASHSPVLLVIDDVHRFDRASAEVFALLARRLESEPVLLLAALRDGCPSPLAKTGVPELAVGPLSAEASATLVDVRAPELPSSTRAVLLREAAGHPLALTELAATAAGPGPAGPAAGPWTPMSRRLQDAFTGRLHTLPCSTRRLLVVAACDDRSSLPEILRAASLQGPERVVASDLAPAIAAGLLEAGDGTVRFRHPLMPSAIRQSTPADRRRAVHAALAHCVPAGSDRQTWHEAAATTRPDEHLAVRLDEAAHRARRRGDADASVKALEQAARLSGDTARGGERLLRAAAQAVDAGRHHLVARLLEAAEPWATAPGQRARLQWIKGSPEDGMRDVSEGAAALTRLARTVLAEGQVDLAVSILASAAQRCFWSEPGPAARHGIVALADELPLSDTDPSLLSIIAHAQPIDCGTRVVSGLRRAAAQAAADPRAERLLGGAALMVGEFALARTLSRTSAPGLRAEGRLGLAARAWGVQAWSGAQSAQLTSTVPVAEEATRLARDTGQTYLHALGLATEARVAALRGLPERALELAGEAERIALPVAARPVLATVQLARGLAAMGAGRFHEAYGHLRRMHDPGDPAHQTALRCYALIELTDAAVHCGERDSARSVVDEMARAASRTSSPGMRRGLAYARAALADDTDAEGLFRAALDDAPRTWAFDRARLQLAYGQWLRRQRRAMDSREQLRAAEDAFDALGTVPWANRARQELLASGEFSRRREPAARDRLTRQESQVARMAAEGLTNREIAERLYLSPRTVSTHLHRVFPKLGISSRAALASVFPERRAEYHDASR</sequence>
<dbReference type="SMART" id="SM00421">
    <property type="entry name" value="HTH_LUXR"/>
    <property type="match status" value="1"/>
</dbReference>
<dbReference type="RefSeq" id="WP_210891241.1">
    <property type="nucleotide sequence ID" value="NZ_JAGPYQ010000002.1"/>
</dbReference>
<dbReference type="Pfam" id="PF00196">
    <property type="entry name" value="GerE"/>
    <property type="match status" value="1"/>
</dbReference>
<dbReference type="PANTHER" id="PTHR16305">
    <property type="entry name" value="TESTICULAR SOLUBLE ADENYLYL CYCLASE"/>
    <property type="match status" value="1"/>
</dbReference>
<dbReference type="AlphaFoldDB" id="A0A940Y685"/>
<dbReference type="CDD" id="cd06170">
    <property type="entry name" value="LuxR_C_like"/>
    <property type="match status" value="1"/>
</dbReference>
<dbReference type="SUPFAM" id="SSF52540">
    <property type="entry name" value="P-loop containing nucleoside triphosphate hydrolases"/>
    <property type="match status" value="1"/>
</dbReference>
<protein>
    <submittedName>
        <fullName evidence="4">AAA family ATPase</fullName>
    </submittedName>
</protein>
<dbReference type="SUPFAM" id="SSF46894">
    <property type="entry name" value="C-terminal effector domain of the bipartite response regulators"/>
    <property type="match status" value="1"/>
</dbReference>
<dbReference type="PROSITE" id="PS50043">
    <property type="entry name" value="HTH_LUXR_2"/>
    <property type="match status" value="1"/>
</dbReference>
<evidence type="ECO:0000259" key="3">
    <source>
        <dbReference type="PROSITE" id="PS50043"/>
    </source>
</evidence>
<gene>
    <name evidence="4" type="ORF">J8N05_37740</name>
</gene>
<evidence type="ECO:0000256" key="1">
    <source>
        <dbReference type="ARBA" id="ARBA00022741"/>
    </source>
</evidence>
<evidence type="ECO:0000313" key="5">
    <source>
        <dbReference type="Proteomes" id="UP000677413"/>
    </source>
</evidence>
<dbReference type="GO" id="GO:0006355">
    <property type="term" value="P:regulation of DNA-templated transcription"/>
    <property type="evidence" value="ECO:0007669"/>
    <property type="project" value="InterPro"/>
</dbReference>